<proteinExistence type="predicted"/>
<organism evidence="3 4">
    <name type="scientific">Austropuccinia psidii MF-1</name>
    <dbReference type="NCBI Taxonomy" id="1389203"/>
    <lineage>
        <taxon>Eukaryota</taxon>
        <taxon>Fungi</taxon>
        <taxon>Dikarya</taxon>
        <taxon>Basidiomycota</taxon>
        <taxon>Pucciniomycotina</taxon>
        <taxon>Pucciniomycetes</taxon>
        <taxon>Pucciniales</taxon>
        <taxon>Sphaerophragmiaceae</taxon>
        <taxon>Austropuccinia</taxon>
    </lineage>
</organism>
<feature type="compositionally biased region" description="Basic residues" evidence="1">
    <location>
        <begin position="131"/>
        <end position="141"/>
    </location>
</feature>
<evidence type="ECO:0000256" key="1">
    <source>
        <dbReference type="SAM" id="MobiDB-lite"/>
    </source>
</evidence>
<evidence type="ECO:0000313" key="4">
    <source>
        <dbReference type="Proteomes" id="UP000765509"/>
    </source>
</evidence>
<sequence length="286" mass="31518">MSVTRLMLKLSTQFPITTTERNFLVLAKQAHCNLTENVNTQSNHSSFSDNDHHLALEDSLNQSASNSPPPPKRPRSRKPQQRDQGYDKNDPFVDDSEALTMEPKFYYPPARPGFFMANGPIELKRNLNAPRSRKTVTKPIKKATSLPSSIKNPNSAQSNPPKQQTLPISSLVSSSIPLIHPRSNNPSIQSIASTSEKTVNAQNITPAGQSFVNSLKPNKLIETPLETIPKHNLQPQPTSHQLADCQLIDISYIPKPTHHQTCRSSNNTLLIGADSGTPSNPISLID</sequence>
<dbReference type="InterPro" id="IPR014840">
    <property type="entry name" value="HRD"/>
</dbReference>
<dbReference type="AlphaFoldDB" id="A0A9Q3GQT2"/>
<feature type="region of interest" description="Disordered" evidence="1">
    <location>
        <begin position="126"/>
        <end position="166"/>
    </location>
</feature>
<accession>A0A9Q3GQT2</accession>
<evidence type="ECO:0000313" key="3">
    <source>
        <dbReference type="EMBL" id="MBW0475674.1"/>
    </source>
</evidence>
<gene>
    <name evidence="3" type="ORF">O181_015389</name>
</gene>
<dbReference type="Proteomes" id="UP000765509">
    <property type="component" value="Unassembled WGS sequence"/>
</dbReference>
<dbReference type="EMBL" id="AVOT02004198">
    <property type="protein sequence ID" value="MBW0475674.1"/>
    <property type="molecule type" value="Genomic_DNA"/>
</dbReference>
<keyword evidence="4" id="KW-1185">Reference proteome</keyword>
<feature type="compositionally biased region" description="Polar residues" evidence="1">
    <location>
        <begin position="145"/>
        <end position="165"/>
    </location>
</feature>
<name>A0A9Q3GQT2_9BASI</name>
<dbReference type="Pfam" id="PF08729">
    <property type="entry name" value="HUN"/>
    <property type="match status" value="1"/>
</dbReference>
<reference evidence="3" key="1">
    <citation type="submission" date="2021-03" db="EMBL/GenBank/DDBJ databases">
        <title>Draft genome sequence of rust myrtle Austropuccinia psidii MF-1, a brazilian biotype.</title>
        <authorList>
            <person name="Quecine M.C."/>
            <person name="Pachon D.M.R."/>
            <person name="Bonatelli M.L."/>
            <person name="Correr F.H."/>
            <person name="Franceschini L.M."/>
            <person name="Leite T.F."/>
            <person name="Margarido G.R.A."/>
            <person name="Almeida C.A."/>
            <person name="Ferrarezi J.A."/>
            <person name="Labate C.A."/>
        </authorList>
    </citation>
    <scope>NUCLEOTIDE SEQUENCE</scope>
    <source>
        <strain evidence="3">MF-1</strain>
    </source>
</reference>
<dbReference type="OrthoDB" id="5576775at2759"/>
<evidence type="ECO:0000259" key="2">
    <source>
        <dbReference type="Pfam" id="PF08729"/>
    </source>
</evidence>
<protein>
    <recommendedName>
        <fullName evidence="2">Hpc2-related domain-containing protein</fullName>
    </recommendedName>
</protein>
<feature type="compositionally biased region" description="Basic and acidic residues" evidence="1">
    <location>
        <begin position="80"/>
        <end position="91"/>
    </location>
</feature>
<feature type="domain" description="Hpc2-related" evidence="2">
    <location>
        <begin position="79"/>
        <end position="122"/>
    </location>
</feature>
<comment type="caution">
    <text evidence="3">The sequence shown here is derived from an EMBL/GenBank/DDBJ whole genome shotgun (WGS) entry which is preliminary data.</text>
</comment>
<feature type="region of interest" description="Disordered" evidence="1">
    <location>
        <begin position="60"/>
        <end position="94"/>
    </location>
</feature>